<name>A0A4P8XSX3_9BACL</name>
<gene>
    <name evidence="1" type="ORF">E6C60_3078</name>
</gene>
<dbReference type="AlphaFoldDB" id="A0A4P8XSX3"/>
<dbReference type="Proteomes" id="UP000300879">
    <property type="component" value="Chromosome"/>
</dbReference>
<reference evidence="1 2" key="1">
    <citation type="submission" date="2019-05" db="EMBL/GenBank/DDBJ databases">
        <authorList>
            <person name="Chen C."/>
        </authorList>
    </citation>
    <scope>NUCLEOTIDE SEQUENCE [LARGE SCALE GENOMIC DNA]</scope>
    <source>
        <strain evidence="1 2">HB172198</strain>
    </source>
</reference>
<organism evidence="1 2">
    <name type="scientific">Paenibacillus algicola</name>
    <dbReference type="NCBI Taxonomy" id="2565926"/>
    <lineage>
        <taxon>Bacteria</taxon>
        <taxon>Bacillati</taxon>
        <taxon>Bacillota</taxon>
        <taxon>Bacilli</taxon>
        <taxon>Bacillales</taxon>
        <taxon>Paenibacillaceae</taxon>
        <taxon>Paenibacillus</taxon>
    </lineage>
</organism>
<evidence type="ECO:0000313" key="2">
    <source>
        <dbReference type="Proteomes" id="UP000300879"/>
    </source>
</evidence>
<proteinExistence type="predicted"/>
<sequence>MVDLTPVFEVLGIGVVAHFSGNVLEHIGHGGKVMYVRIGSYVACAYVAFSAWWDCLREVAHTFGVHL</sequence>
<evidence type="ECO:0000313" key="1">
    <source>
        <dbReference type="EMBL" id="QCT03789.1"/>
    </source>
</evidence>
<dbReference type="KEGG" id="palo:E6C60_3078"/>
<dbReference type="EMBL" id="CP040396">
    <property type="protein sequence ID" value="QCT03789.1"/>
    <property type="molecule type" value="Genomic_DNA"/>
</dbReference>
<keyword evidence="2" id="KW-1185">Reference proteome</keyword>
<accession>A0A4P8XSX3</accession>
<protein>
    <submittedName>
        <fullName evidence="1">Uncharacterized protein</fullName>
    </submittedName>
</protein>